<feature type="transmembrane region" description="Helical" evidence="1">
    <location>
        <begin position="165"/>
        <end position="184"/>
    </location>
</feature>
<dbReference type="InterPro" id="IPR007272">
    <property type="entry name" value="Sulf_transp_TsuA/YedE"/>
</dbReference>
<dbReference type="EMBL" id="CP010311">
    <property type="protein sequence ID" value="AJF07470.1"/>
    <property type="molecule type" value="Genomic_DNA"/>
</dbReference>
<feature type="transmembrane region" description="Helical" evidence="1">
    <location>
        <begin position="12"/>
        <end position="28"/>
    </location>
</feature>
<keyword evidence="1" id="KW-0812">Transmembrane</keyword>
<protein>
    <submittedName>
        <fullName evidence="2">YeeE/YedE family protein</fullName>
    </submittedName>
</protein>
<organism evidence="2 3">
    <name type="scientific">Geoalkalibacter subterraneus</name>
    <dbReference type="NCBI Taxonomy" id="483547"/>
    <lineage>
        <taxon>Bacteria</taxon>
        <taxon>Pseudomonadati</taxon>
        <taxon>Thermodesulfobacteriota</taxon>
        <taxon>Desulfuromonadia</taxon>
        <taxon>Desulfuromonadales</taxon>
        <taxon>Geoalkalibacteraceae</taxon>
        <taxon>Geoalkalibacter</taxon>
    </lineage>
</organism>
<name>A0A0B5FTH2_9BACT</name>
<dbReference type="AlphaFoldDB" id="A0A0B5FTH2"/>
<evidence type="ECO:0000313" key="2">
    <source>
        <dbReference type="EMBL" id="AJF07470.1"/>
    </source>
</evidence>
<evidence type="ECO:0000256" key="1">
    <source>
        <dbReference type="SAM" id="Phobius"/>
    </source>
</evidence>
<feature type="transmembrane region" description="Helical" evidence="1">
    <location>
        <begin position="79"/>
        <end position="98"/>
    </location>
</feature>
<dbReference type="KEGG" id="gsb:GSUB_14190"/>
<dbReference type="HOGENOM" id="CLU_037802_0_1_7"/>
<reference evidence="2 3" key="1">
    <citation type="journal article" date="2015" name="Genome Announc.">
        <title>Genomes of Geoalkalibacter ferrihydriticus Z-0531T and Geoalkalibacter subterraneus Red1T, Two Haloalkaliphilic Metal-Reducing Deltaproteobacteria.</title>
        <authorList>
            <person name="Badalamenti J.P."/>
            <person name="Krajmalnik-Brown R."/>
            <person name="Torres C.I."/>
            <person name="Bond D.R."/>
        </authorList>
    </citation>
    <scope>NUCLEOTIDE SEQUENCE [LARGE SCALE GENOMIC DNA]</scope>
    <source>
        <strain evidence="2 3">Red1</strain>
    </source>
</reference>
<dbReference type="RefSeq" id="WP_040201378.1">
    <property type="nucleotide sequence ID" value="NZ_CP010311.1"/>
</dbReference>
<feature type="transmembrane region" description="Helical" evidence="1">
    <location>
        <begin position="48"/>
        <end position="67"/>
    </location>
</feature>
<sequence>MLEKIHRNRAVQLFLGFVMGLLFGFFLQKGQVTKYEIIMNQLFLEDFTVVKVILTAVVTGMVGIFFLKRKGLARLHPKAGSIGSTVIGSLIFGVGFALLGYCPGTAAGAVGQGSLDALFGGVFGILAGCALYAVIYPWLERHILNLGSFGEITLPELFKADPLKVNAIVAGAILVVLVALEFSGY</sequence>
<keyword evidence="3" id="KW-1185">Reference proteome</keyword>
<keyword evidence="1" id="KW-1133">Transmembrane helix</keyword>
<evidence type="ECO:0000313" key="3">
    <source>
        <dbReference type="Proteomes" id="UP000035036"/>
    </source>
</evidence>
<feature type="transmembrane region" description="Helical" evidence="1">
    <location>
        <begin position="118"/>
        <end position="139"/>
    </location>
</feature>
<proteinExistence type="predicted"/>
<dbReference type="Pfam" id="PF04143">
    <property type="entry name" value="Sulf_transp"/>
    <property type="match status" value="1"/>
</dbReference>
<keyword evidence="1" id="KW-0472">Membrane</keyword>
<dbReference type="Proteomes" id="UP000035036">
    <property type="component" value="Chromosome"/>
</dbReference>
<accession>A0A0B5FTH2</accession>
<dbReference type="OrthoDB" id="9790409at2"/>
<gene>
    <name evidence="2" type="ORF">GSUB_14190</name>
</gene>
<dbReference type="STRING" id="483547.GSUB_14190"/>